<dbReference type="PANTHER" id="PTHR33545:SF5">
    <property type="entry name" value="UPF0750 MEMBRANE PROTEIN YITT"/>
    <property type="match status" value="1"/>
</dbReference>
<evidence type="ECO:0000259" key="7">
    <source>
        <dbReference type="Pfam" id="PF10035"/>
    </source>
</evidence>
<evidence type="ECO:0000313" key="11">
    <source>
        <dbReference type="EMBL" id="QOG28193.1"/>
    </source>
</evidence>
<protein>
    <submittedName>
        <fullName evidence="10">DUF2179 domain-containing protein</fullName>
    </submittedName>
    <submittedName>
        <fullName evidence="8">YitT family protein</fullName>
    </submittedName>
</protein>
<sequence>MSRFKRIDIWQEVVTKLTVILIYAFLYSLALNLFWQPGNIYAGGLTGIAQIIATGLAKSHIEVPISVIYYLLNVPMFMLAWFKINRKFVIYTVICVTVASFAIHIVPSTELTTDPIICAIFGGTINGFSLGLALKYGLSTGGMDALILTIRQITGRSIGVISIVLNGVIVLVAGYLFGWPYAFYSVLSIFISGKVTDLVYVKHKKVQVTIITQKPNEVIPALQEKLSRGITIIPYALGAYNQETQTILILVITTYEMEILDQIMKDVDQKAFVSVAQDIKILSQFEELDIV</sequence>
<dbReference type="GeneID" id="93224971"/>
<evidence type="ECO:0000313" key="8">
    <source>
        <dbReference type="EMBL" id="MBA0971347.1"/>
    </source>
</evidence>
<feature type="transmembrane region" description="Helical" evidence="6">
    <location>
        <begin position="88"/>
        <end position="107"/>
    </location>
</feature>
<feature type="transmembrane region" description="Helical" evidence="6">
    <location>
        <begin position="119"/>
        <end position="138"/>
    </location>
</feature>
<keyword evidence="4 6" id="KW-1133">Transmembrane helix</keyword>
<reference evidence="10 12" key="1">
    <citation type="submission" date="2019-04" db="EMBL/GenBank/DDBJ databases">
        <title>Step-wise assembly of the neonatal virome modulated by breast feeding.</title>
        <authorList>
            <person name="Liang G."/>
            <person name="Bushman F."/>
        </authorList>
    </citation>
    <scope>NUCLEOTIDE SEQUENCE [LARGE SCALE GENOMIC DNA]</scope>
    <source>
        <strain evidence="10 12">E3404</strain>
    </source>
</reference>
<dbReference type="InterPro" id="IPR015867">
    <property type="entry name" value="N-reg_PII/ATP_PRibTrfase_C"/>
</dbReference>
<evidence type="ECO:0000256" key="5">
    <source>
        <dbReference type="ARBA" id="ARBA00023136"/>
    </source>
</evidence>
<name>A0A2A4DJ67_ENTGA</name>
<dbReference type="EMBL" id="WVTI01000008">
    <property type="protein sequence ID" value="MXS26428.1"/>
    <property type="molecule type" value="Genomic_DNA"/>
</dbReference>
<evidence type="ECO:0000313" key="10">
    <source>
        <dbReference type="EMBL" id="MXS26428.1"/>
    </source>
</evidence>
<dbReference type="Proteomes" id="UP001241571">
    <property type="component" value="Unassembled WGS sequence"/>
</dbReference>
<evidence type="ECO:0000313" key="14">
    <source>
        <dbReference type="Proteomes" id="UP000571857"/>
    </source>
</evidence>
<reference evidence="9 15" key="4">
    <citation type="submission" date="2023-06" db="EMBL/GenBank/DDBJ databases">
        <title>Acute promotion of culturable opportunistic pathogens and persistent increase of antibiotic resistance following antibiotic exposure in mouse gut microbiota.</title>
        <authorList>
            <person name="Li L."/>
            <person name="Wang B."/>
            <person name="Sun Y."/>
            <person name="Wang M."/>
            <person name="Xu H."/>
        </authorList>
    </citation>
    <scope>NUCLEOTIDE SEQUENCE [LARGE SCALE GENOMIC DNA]</scope>
    <source>
        <strain evidence="9 15">CRI2_2</strain>
    </source>
</reference>
<evidence type="ECO:0000313" key="12">
    <source>
        <dbReference type="Proteomes" id="UP000439965"/>
    </source>
</evidence>
<keyword evidence="2" id="KW-1003">Cell membrane</keyword>
<reference evidence="8 14" key="3">
    <citation type="submission" date="2020-06" db="EMBL/GenBank/DDBJ databases">
        <title>Crossreactivity between MHC class I-restricted antigens from cancer cells and an enterococcal bacteriophage.</title>
        <authorList>
            <person name="Fluckiger A."/>
            <person name="Daillere R."/>
            <person name="Sassi M."/>
            <person name="Cattoir V."/>
            <person name="Kroemer G."/>
            <person name="Zitvogel L."/>
        </authorList>
    </citation>
    <scope>NUCLEOTIDE SEQUENCE [LARGE SCALE GENOMIC DNA]</scope>
    <source>
        <strain evidence="8 14">EG4</strain>
    </source>
</reference>
<evidence type="ECO:0000313" key="9">
    <source>
        <dbReference type="EMBL" id="MDL4936939.1"/>
    </source>
</evidence>
<dbReference type="InterPro" id="IPR019264">
    <property type="entry name" value="DUF2179"/>
</dbReference>
<dbReference type="CDD" id="cd16380">
    <property type="entry name" value="YitT_C"/>
    <property type="match status" value="1"/>
</dbReference>
<dbReference type="EMBL" id="JABXJK010000009">
    <property type="protein sequence ID" value="MBA0971347.1"/>
    <property type="molecule type" value="Genomic_DNA"/>
</dbReference>
<evidence type="ECO:0000256" key="4">
    <source>
        <dbReference type="ARBA" id="ARBA00022989"/>
    </source>
</evidence>
<feature type="transmembrane region" description="Helical" evidence="6">
    <location>
        <begin position="13"/>
        <end position="35"/>
    </location>
</feature>
<proteinExistence type="predicted"/>
<evidence type="ECO:0000256" key="3">
    <source>
        <dbReference type="ARBA" id="ARBA00022692"/>
    </source>
</evidence>
<dbReference type="Pfam" id="PF02588">
    <property type="entry name" value="YitT_membrane"/>
    <property type="match status" value="1"/>
</dbReference>
<dbReference type="PIRSF" id="PIRSF006483">
    <property type="entry name" value="Membrane_protein_YitT"/>
    <property type="match status" value="1"/>
</dbReference>
<accession>A0A2A4DJ67</accession>
<feature type="domain" description="DUF2179" evidence="7">
    <location>
        <begin position="228"/>
        <end position="276"/>
    </location>
</feature>
<dbReference type="Proteomes" id="UP000516696">
    <property type="component" value="Chromosome"/>
</dbReference>
<evidence type="ECO:0000313" key="15">
    <source>
        <dbReference type="Proteomes" id="UP001241571"/>
    </source>
</evidence>
<dbReference type="EMBL" id="CP050485">
    <property type="protein sequence ID" value="QOG28193.1"/>
    <property type="molecule type" value="Genomic_DNA"/>
</dbReference>
<dbReference type="RefSeq" id="WP_003125730.1">
    <property type="nucleotide sequence ID" value="NZ_BTSN01000001.1"/>
</dbReference>
<organism evidence="8 14">
    <name type="scientific">Enterococcus gallinarum</name>
    <dbReference type="NCBI Taxonomy" id="1353"/>
    <lineage>
        <taxon>Bacteria</taxon>
        <taxon>Bacillati</taxon>
        <taxon>Bacillota</taxon>
        <taxon>Bacilli</taxon>
        <taxon>Lactobacillales</taxon>
        <taxon>Enterococcaceae</taxon>
        <taxon>Enterococcus</taxon>
    </lineage>
</organism>
<feature type="transmembrane region" description="Helical" evidence="6">
    <location>
        <begin position="158"/>
        <end position="177"/>
    </location>
</feature>
<comment type="subcellular location">
    <subcellularLocation>
        <location evidence="1">Cell membrane</location>
        <topology evidence="1">Multi-pass membrane protein</topology>
    </subcellularLocation>
</comment>
<dbReference type="PANTHER" id="PTHR33545">
    <property type="entry name" value="UPF0750 MEMBRANE PROTEIN YITT-RELATED"/>
    <property type="match status" value="1"/>
</dbReference>
<dbReference type="AlphaFoldDB" id="A0A2A4DJ67"/>
<dbReference type="Proteomes" id="UP000571857">
    <property type="component" value="Unassembled WGS sequence"/>
</dbReference>
<dbReference type="GO" id="GO:0005886">
    <property type="term" value="C:plasma membrane"/>
    <property type="evidence" value="ECO:0007669"/>
    <property type="project" value="UniProtKB-SubCell"/>
</dbReference>
<dbReference type="InterPro" id="IPR003740">
    <property type="entry name" value="YitT"/>
</dbReference>
<keyword evidence="3 6" id="KW-0812">Transmembrane</keyword>
<keyword evidence="5 6" id="KW-0472">Membrane</keyword>
<evidence type="ECO:0000256" key="1">
    <source>
        <dbReference type="ARBA" id="ARBA00004651"/>
    </source>
</evidence>
<gene>
    <name evidence="11" type="ORF">EGM181_13475</name>
    <name evidence="10" type="ORF">GTI89_10195</name>
    <name evidence="8" type="ORF">HWH42_01845</name>
    <name evidence="9" type="ORF">QRX88_14535</name>
</gene>
<evidence type="ECO:0000256" key="6">
    <source>
        <dbReference type="SAM" id="Phobius"/>
    </source>
</evidence>
<evidence type="ECO:0000256" key="2">
    <source>
        <dbReference type="ARBA" id="ARBA00022475"/>
    </source>
</evidence>
<dbReference type="EMBL" id="JASUBT010000011">
    <property type="protein sequence ID" value="MDL4936939.1"/>
    <property type="molecule type" value="Genomic_DNA"/>
</dbReference>
<reference evidence="11 13" key="2">
    <citation type="submission" date="2020-03" db="EMBL/GenBank/DDBJ databases">
        <title>Characterization of ganglioside-mimicking enterococci.</title>
        <authorList>
            <person name="Patry R.T."/>
            <person name="Nothaft H."/>
            <person name="Bridger R."/>
            <person name="Shajahan A."/>
            <person name="Huynh S."/>
            <person name="Sanchez S."/>
            <person name="Azadi P."/>
            <person name="Cooper K."/>
            <person name="Miller W.G."/>
            <person name="Parker C.T."/>
            <person name="Wells L."/>
            <person name="Szymanski C.M."/>
        </authorList>
    </citation>
    <scope>NUCLEOTIDE SEQUENCE [LARGE SCALE GENOMIC DNA]</scope>
    <source>
        <strain evidence="11 13">EGM181</strain>
    </source>
</reference>
<dbReference type="Pfam" id="PF10035">
    <property type="entry name" value="DUF2179"/>
    <property type="match status" value="1"/>
</dbReference>
<dbReference type="Gene3D" id="3.30.70.120">
    <property type="match status" value="1"/>
</dbReference>
<dbReference type="InterPro" id="IPR051461">
    <property type="entry name" value="UPF0750_membrane"/>
</dbReference>
<dbReference type="Proteomes" id="UP000439965">
    <property type="component" value="Unassembled WGS sequence"/>
</dbReference>
<feature type="transmembrane region" description="Helical" evidence="6">
    <location>
        <begin position="63"/>
        <end position="81"/>
    </location>
</feature>
<evidence type="ECO:0000313" key="13">
    <source>
        <dbReference type="Proteomes" id="UP000516696"/>
    </source>
</evidence>